<name>A0A0M8K8R9_9CHLR</name>
<evidence type="ECO:0000313" key="1">
    <source>
        <dbReference type="EMBL" id="GAP64133.1"/>
    </source>
</evidence>
<reference evidence="2" key="2">
    <citation type="submission" date="2015-08" db="EMBL/GenBank/DDBJ databases">
        <title>Draft Genome Sequence of a Heterotrophic Facultative Anaerobic Bacterium Ardenticatena maritima Strain 110S.</title>
        <authorList>
            <person name="Kawaichi S."/>
            <person name="Yoshida T."/>
            <person name="Sako Y."/>
            <person name="Nakamura R."/>
        </authorList>
    </citation>
    <scope>NUCLEOTIDE SEQUENCE [LARGE SCALE GENOMIC DNA]</scope>
    <source>
        <strain evidence="2">110S</strain>
    </source>
</reference>
<accession>A0A0M8K8R9</accession>
<sequence length="54" mass="6416">MVGKQELVFIVKYSKNETKFQPLFCAIFGKSFDLFIQKLQGQKSFFGRYAVFRR</sequence>
<dbReference type="InParanoid" id="A0A0M8K8R9"/>
<organism evidence="1 2">
    <name type="scientific">Ardenticatena maritima</name>
    <dbReference type="NCBI Taxonomy" id="872965"/>
    <lineage>
        <taxon>Bacteria</taxon>
        <taxon>Bacillati</taxon>
        <taxon>Chloroflexota</taxon>
        <taxon>Ardenticatenia</taxon>
        <taxon>Ardenticatenales</taxon>
        <taxon>Ardenticatenaceae</taxon>
        <taxon>Ardenticatena</taxon>
    </lineage>
</organism>
<dbReference type="EMBL" id="BBZA01000226">
    <property type="protein sequence ID" value="GAP64133.1"/>
    <property type="molecule type" value="Genomic_DNA"/>
</dbReference>
<comment type="caution">
    <text evidence="1">The sequence shown here is derived from an EMBL/GenBank/DDBJ whole genome shotgun (WGS) entry which is preliminary data.</text>
</comment>
<keyword evidence="2" id="KW-1185">Reference proteome</keyword>
<protein>
    <submittedName>
        <fullName evidence="1">Uncharacterized protein</fullName>
    </submittedName>
</protein>
<reference evidence="1 2" key="1">
    <citation type="journal article" date="2015" name="Genome Announc.">
        <title>Draft Genome Sequence of a Heterotrophic Facultative Anaerobic Thermophilic Bacterium, Ardenticatena maritima Strain 110ST.</title>
        <authorList>
            <person name="Kawaichi S."/>
            <person name="Yoshida T."/>
            <person name="Sako Y."/>
            <person name="Nakamura R."/>
        </authorList>
    </citation>
    <scope>NUCLEOTIDE SEQUENCE [LARGE SCALE GENOMIC DNA]</scope>
    <source>
        <strain evidence="1 2">110S</strain>
    </source>
</reference>
<dbReference type="AlphaFoldDB" id="A0A0M8K8R9"/>
<gene>
    <name evidence="1" type="ORF">ARMA_2556</name>
</gene>
<evidence type="ECO:0000313" key="2">
    <source>
        <dbReference type="Proteomes" id="UP000037784"/>
    </source>
</evidence>
<dbReference type="Proteomes" id="UP000037784">
    <property type="component" value="Unassembled WGS sequence"/>
</dbReference>
<proteinExistence type="predicted"/>